<dbReference type="AlphaFoldDB" id="A0A939T0Y0"/>
<evidence type="ECO:0000256" key="1">
    <source>
        <dbReference type="SAM" id="Phobius"/>
    </source>
</evidence>
<sequence>MRKTRVGKDCSRLRRLWRRCGLERNELRRRIDRMQRFFAFALLILFLAAAPPVAAYCTHWSYDSGMKAEQQERTHRHAVTATVLSTGGIGSSGDRYVHETVRAQWVWPAGKTHVDSLPAWKNAKIGSAQRIWVDDAGKVAVRPRPHSRTVTDAVYAAGAAVLGVAFPILVAYGLVRRRCDRRRDDLWEADWARMDADAGHNRPS</sequence>
<dbReference type="RefSeq" id="WP_208254002.1">
    <property type="nucleotide sequence ID" value="NZ_JAGEOJ010000002.1"/>
</dbReference>
<evidence type="ECO:0000313" key="3">
    <source>
        <dbReference type="Proteomes" id="UP000669179"/>
    </source>
</evidence>
<keyword evidence="1" id="KW-0812">Transmembrane</keyword>
<dbReference type="PANTHER" id="PTHR42305:SF1">
    <property type="entry name" value="MEMBRANE PROTEIN RV1733C-RELATED"/>
    <property type="match status" value="1"/>
</dbReference>
<accession>A0A939T0Y0</accession>
<name>A0A939T0Y0_9ACTN</name>
<evidence type="ECO:0000313" key="2">
    <source>
        <dbReference type="EMBL" id="MBO2446391.1"/>
    </source>
</evidence>
<organism evidence="2 3">
    <name type="scientific">Actinomadura barringtoniae</name>
    <dbReference type="NCBI Taxonomy" id="1427535"/>
    <lineage>
        <taxon>Bacteria</taxon>
        <taxon>Bacillati</taxon>
        <taxon>Actinomycetota</taxon>
        <taxon>Actinomycetes</taxon>
        <taxon>Streptosporangiales</taxon>
        <taxon>Thermomonosporaceae</taxon>
        <taxon>Actinomadura</taxon>
    </lineage>
</organism>
<dbReference type="InterPro" id="IPR039708">
    <property type="entry name" value="MT1774/Rv1733c-like"/>
</dbReference>
<reference evidence="2" key="1">
    <citation type="submission" date="2021-03" db="EMBL/GenBank/DDBJ databases">
        <authorList>
            <person name="Kanchanasin P."/>
            <person name="Saeng-In P."/>
            <person name="Phongsopitanun W."/>
            <person name="Yuki M."/>
            <person name="Kudo T."/>
            <person name="Ohkuma M."/>
            <person name="Tanasupawat S."/>
        </authorList>
    </citation>
    <scope>NUCLEOTIDE SEQUENCE</scope>
    <source>
        <strain evidence="2">GKU 128</strain>
    </source>
</reference>
<dbReference type="Proteomes" id="UP000669179">
    <property type="component" value="Unassembled WGS sequence"/>
</dbReference>
<protein>
    <submittedName>
        <fullName evidence="2">Uncharacterized protein</fullName>
    </submittedName>
</protein>
<comment type="caution">
    <text evidence="2">The sequence shown here is derived from an EMBL/GenBank/DDBJ whole genome shotgun (WGS) entry which is preliminary data.</text>
</comment>
<gene>
    <name evidence="2" type="ORF">J4573_04770</name>
</gene>
<dbReference type="EMBL" id="JAGEOJ010000002">
    <property type="protein sequence ID" value="MBO2446391.1"/>
    <property type="molecule type" value="Genomic_DNA"/>
</dbReference>
<dbReference type="PANTHER" id="PTHR42305">
    <property type="entry name" value="MEMBRANE PROTEIN RV1733C-RELATED"/>
    <property type="match status" value="1"/>
</dbReference>
<keyword evidence="3" id="KW-1185">Reference proteome</keyword>
<keyword evidence="1" id="KW-0472">Membrane</keyword>
<keyword evidence="1" id="KW-1133">Transmembrane helix</keyword>
<proteinExistence type="predicted"/>
<feature type="transmembrane region" description="Helical" evidence="1">
    <location>
        <begin position="153"/>
        <end position="175"/>
    </location>
</feature>